<dbReference type="SUPFAM" id="SSF55797">
    <property type="entry name" value="PR-1-like"/>
    <property type="match status" value="1"/>
</dbReference>
<dbReference type="Pfam" id="PF00188">
    <property type="entry name" value="CAP"/>
    <property type="match status" value="1"/>
</dbReference>
<feature type="compositionally biased region" description="Low complexity" evidence="1">
    <location>
        <begin position="146"/>
        <end position="196"/>
    </location>
</feature>
<keyword evidence="5" id="KW-1185">Reference proteome</keyword>
<feature type="compositionally biased region" description="Pro residues" evidence="1">
    <location>
        <begin position="55"/>
        <end position="73"/>
    </location>
</feature>
<comment type="caution">
    <text evidence="4">The sequence shown here is derived from an EMBL/GenBank/DDBJ whole genome shotgun (WGS) entry which is preliminary data.</text>
</comment>
<evidence type="ECO:0000256" key="1">
    <source>
        <dbReference type="SAM" id="MobiDB-lite"/>
    </source>
</evidence>
<evidence type="ECO:0000256" key="2">
    <source>
        <dbReference type="SAM" id="SignalP"/>
    </source>
</evidence>
<dbReference type="SMART" id="SM00198">
    <property type="entry name" value="SCP"/>
    <property type="match status" value="1"/>
</dbReference>
<gene>
    <name evidence="4" type="ORF">N0V87_002616</name>
</gene>
<organism evidence="4 5">
    <name type="scientific">Didymella glomerata</name>
    <dbReference type="NCBI Taxonomy" id="749621"/>
    <lineage>
        <taxon>Eukaryota</taxon>
        <taxon>Fungi</taxon>
        <taxon>Dikarya</taxon>
        <taxon>Ascomycota</taxon>
        <taxon>Pezizomycotina</taxon>
        <taxon>Dothideomycetes</taxon>
        <taxon>Pleosporomycetidae</taxon>
        <taxon>Pleosporales</taxon>
        <taxon>Pleosporineae</taxon>
        <taxon>Didymellaceae</taxon>
        <taxon>Didymella</taxon>
    </lineage>
</organism>
<dbReference type="InterPro" id="IPR001283">
    <property type="entry name" value="CRISP-related"/>
</dbReference>
<keyword evidence="2" id="KW-0732">Signal</keyword>
<dbReference type="Gene3D" id="3.40.33.10">
    <property type="entry name" value="CAP"/>
    <property type="match status" value="1"/>
</dbReference>
<proteinExistence type="predicted"/>
<dbReference type="PANTHER" id="PTHR10334">
    <property type="entry name" value="CYSTEINE-RICH SECRETORY PROTEIN-RELATED"/>
    <property type="match status" value="1"/>
</dbReference>
<dbReference type="InterPro" id="IPR014044">
    <property type="entry name" value="CAP_dom"/>
</dbReference>
<dbReference type="Proteomes" id="UP001140562">
    <property type="component" value="Unassembled WGS sequence"/>
</dbReference>
<dbReference type="EMBL" id="JAPEUV010000017">
    <property type="protein sequence ID" value="KAJ4340324.1"/>
    <property type="molecule type" value="Genomic_DNA"/>
</dbReference>
<feature type="region of interest" description="Disordered" evidence="1">
    <location>
        <begin position="139"/>
        <end position="204"/>
    </location>
</feature>
<feature type="region of interest" description="Disordered" evidence="1">
    <location>
        <begin position="53"/>
        <end position="120"/>
    </location>
</feature>
<feature type="domain" description="SCP" evidence="3">
    <location>
        <begin position="211"/>
        <end position="359"/>
    </location>
</feature>
<dbReference type="PRINTS" id="PR00837">
    <property type="entry name" value="V5TPXLIKE"/>
</dbReference>
<dbReference type="InterPro" id="IPR035940">
    <property type="entry name" value="CAP_sf"/>
</dbReference>
<evidence type="ECO:0000313" key="4">
    <source>
        <dbReference type="EMBL" id="KAJ4340324.1"/>
    </source>
</evidence>
<dbReference type="CDD" id="cd05380">
    <property type="entry name" value="CAP_euk"/>
    <property type="match status" value="1"/>
</dbReference>
<dbReference type="AlphaFoldDB" id="A0A9W8X3P3"/>
<feature type="chain" id="PRO_5040873380" description="SCP domain-containing protein" evidence="2">
    <location>
        <begin position="18"/>
        <end position="379"/>
    </location>
</feature>
<sequence>MRHSTFLTSAFAVGGLALPQGQLEKRQQVTVVDTVTVTTTVFANPYATPAWAGPPIAPNPPNPNRPPFAPPLPVWTAPHPDAGRTTSNAAGGVGVGPSSTAQTSSSSTLTSSSAPSLSQASSTPIVSLPVSTPAVSLPGATESPIAGGQSSTPAAPGASTPAGAASSVIGSAVSNTPVPSGATPTAAPTGAPLDPGHTPGPGQATLSVGTEYQNAILYHHNAARANHNAAPLVWNQTVADTAALAADTCNFAHYIPAGAGQGQNLFTVSGDYFNVTAGITESWYKGEFQAMLPYFGQANIPDDVFHNVGHLTQVLWKGTTSVGCVSIDCGANMIVGGQKGSNLNKYTVCNYYPAGNVGGQYAIDVGTPISTTNLGSWLD</sequence>
<dbReference type="OrthoDB" id="337038at2759"/>
<accession>A0A9W8X3P3</accession>
<protein>
    <recommendedName>
        <fullName evidence="3">SCP domain-containing protein</fullName>
    </recommendedName>
</protein>
<evidence type="ECO:0000259" key="3">
    <source>
        <dbReference type="SMART" id="SM00198"/>
    </source>
</evidence>
<name>A0A9W8X3P3_9PLEO</name>
<feature type="compositionally biased region" description="Low complexity" evidence="1">
    <location>
        <begin position="97"/>
        <end position="120"/>
    </location>
</feature>
<feature type="signal peptide" evidence="2">
    <location>
        <begin position="1"/>
        <end position="17"/>
    </location>
</feature>
<reference evidence="4" key="1">
    <citation type="submission" date="2022-10" db="EMBL/GenBank/DDBJ databases">
        <title>Tapping the CABI collections for fungal endophytes: first genome assemblies for Collariella, Neodidymelliopsis, Ascochyta clinopodiicola, Didymella pomorum, Didymosphaeria variabile, Neocosmospora piperis and Neocucurbitaria cava.</title>
        <authorList>
            <person name="Hill R."/>
        </authorList>
    </citation>
    <scope>NUCLEOTIDE SEQUENCE</scope>
    <source>
        <strain evidence="4">IMI 360193</strain>
    </source>
</reference>
<evidence type="ECO:0000313" key="5">
    <source>
        <dbReference type="Proteomes" id="UP001140562"/>
    </source>
</evidence>